<dbReference type="KEGG" id="atr:18423494"/>
<dbReference type="Gene3D" id="3.40.50.150">
    <property type="entry name" value="Vaccinia Virus protein VP39"/>
    <property type="match status" value="2"/>
</dbReference>
<name>W1NK18_AMBTC</name>
<gene>
    <name evidence="4" type="ORF">AMTR_s00023p00093390</name>
</gene>
<dbReference type="eggNOG" id="ENOG502QQXS">
    <property type="taxonomic scope" value="Eukaryota"/>
</dbReference>
<dbReference type="PANTHER" id="PTHR44843">
    <property type="entry name" value="METHYLTRANSFERASE"/>
    <property type="match status" value="1"/>
</dbReference>
<dbReference type="STRING" id="13333.W1NK18"/>
<feature type="domain" description="DUF7870" evidence="3">
    <location>
        <begin position="268"/>
        <end position="365"/>
    </location>
</feature>
<dbReference type="InterPro" id="IPR029063">
    <property type="entry name" value="SAM-dependent_MTases_sf"/>
</dbReference>
<dbReference type="PANTHER" id="PTHR44843:SF14">
    <property type="entry name" value="METHYLTRANSFERASE TYPE 11 DOMAIN-CONTAINING PROTEIN"/>
    <property type="match status" value="1"/>
</dbReference>
<feature type="domain" description="Methyltransferase type 11" evidence="2">
    <location>
        <begin position="146"/>
        <end position="194"/>
    </location>
</feature>
<proteinExistence type="predicted"/>
<evidence type="ECO:0000313" key="4">
    <source>
        <dbReference type="EMBL" id="ERM95574.1"/>
    </source>
</evidence>
<evidence type="ECO:0008006" key="6">
    <source>
        <dbReference type="Google" id="ProtNLM"/>
    </source>
</evidence>
<dbReference type="OMA" id="WIPGYKR"/>
<dbReference type="Pfam" id="PF25276">
    <property type="entry name" value="DUF7870"/>
    <property type="match status" value="2"/>
</dbReference>
<feature type="transmembrane region" description="Helical" evidence="1">
    <location>
        <begin position="12"/>
        <end position="33"/>
    </location>
</feature>
<evidence type="ECO:0000259" key="3">
    <source>
        <dbReference type="Pfam" id="PF25276"/>
    </source>
</evidence>
<evidence type="ECO:0000256" key="1">
    <source>
        <dbReference type="SAM" id="Phobius"/>
    </source>
</evidence>
<evidence type="ECO:0000259" key="2">
    <source>
        <dbReference type="Pfam" id="PF08241"/>
    </source>
</evidence>
<dbReference type="GO" id="GO:0008757">
    <property type="term" value="F:S-adenosylmethionine-dependent methyltransferase activity"/>
    <property type="evidence" value="ECO:0007669"/>
    <property type="project" value="InterPro"/>
</dbReference>
<dbReference type="SUPFAM" id="SSF53335">
    <property type="entry name" value="S-adenosyl-L-methionine-dependent methyltransferases"/>
    <property type="match status" value="2"/>
</dbReference>
<evidence type="ECO:0000313" key="5">
    <source>
        <dbReference type="Proteomes" id="UP000017836"/>
    </source>
</evidence>
<dbReference type="HOGENOM" id="CLU_024423_1_0_1"/>
<keyword evidence="1" id="KW-0472">Membrane</keyword>
<reference evidence="5" key="1">
    <citation type="journal article" date="2013" name="Science">
        <title>The Amborella genome and the evolution of flowering plants.</title>
        <authorList>
            <consortium name="Amborella Genome Project"/>
        </authorList>
    </citation>
    <scope>NUCLEOTIDE SEQUENCE [LARGE SCALE GENOMIC DNA]</scope>
</reference>
<keyword evidence="1" id="KW-0812">Transmembrane</keyword>
<feature type="domain" description="DUF7870" evidence="3">
    <location>
        <begin position="399"/>
        <end position="495"/>
    </location>
</feature>
<sequence length="495" mass="57091">MGMEPNHRAISLRNVIVRAMLFGVFILLLRFVYVVTIQDVSETFNLIGIEPALKRSFRSSVDQYFQFPVGETVDESQKRLWTSKNWRKTVDFYSLSFQDLLKQSLISSQSKALCVGTKDGQDVLALKELGVSDSIGISLNPSPPLVIYGDLFQQPFPEDTFDFEFSGNLDSTHLPENLASEMVRTLKPGGVLVLQTSHAKDMYSFNSFIDLFKYCRVLQSRERNTTSLGVLREIVLIKDENPYMDVVSESVNQCSVPEHKRKIARMAEPLIMEEPLKPWLTLKRNIKNIKYLSSMVDISFKRKYVYIDVGSRSYGSSIGSWFKKQYPKQNKTFEVFAIEADKTFHEEYSKKKGVKLVPKAAWVRDEMLRFEINGEDSGNGRGMGRIQMDGSNVQGRREVVEIEGFDFAKWVKSNVDKRDYVVMKMDVEGTEFDLLPNLFETGAICLIDEIFLECHYNRWQKCCPERSKKYKKTYGDCMNLFTSLRESGVLVHQWW</sequence>
<dbReference type="Gramene" id="ERM95574">
    <property type="protein sequence ID" value="ERM95574"/>
    <property type="gene ID" value="AMTR_s00023p00093390"/>
</dbReference>
<dbReference type="EMBL" id="KI397474">
    <property type="protein sequence ID" value="ERM95574.1"/>
    <property type="molecule type" value="Genomic_DNA"/>
</dbReference>
<dbReference type="OrthoDB" id="10006218at2759"/>
<accession>W1NK18</accession>
<dbReference type="InterPro" id="IPR057192">
    <property type="entry name" value="DUF7870"/>
</dbReference>
<dbReference type="Proteomes" id="UP000017836">
    <property type="component" value="Unassembled WGS sequence"/>
</dbReference>
<keyword evidence="5" id="KW-1185">Reference proteome</keyword>
<dbReference type="Pfam" id="PF08241">
    <property type="entry name" value="Methyltransf_11"/>
    <property type="match status" value="1"/>
</dbReference>
<keyword evidence="1" id="KW-1133">Transmembrane helix</keyword>
<dbReference type="InterPro" id="IPR013216">
    <property type="entry name" value="Methyltransf_11"/>
</dbReference>
<organism evidence="4 5">
    <name type="scientific">Amborella trichopoda</name>
    <dbReference type="NCBI Taxonomy" id="13333"/>
    <lineage>
        <taxon>Eukaryota</taxon>
        <taxon>Viridiplantae</taxon>
        <taxon>Streptophyta</taxon>
        <taxon>Embryophyta</taxon>
        <taxon>Tracheophyta</taxon>
        <taxon>Spermatophyta</taxon>
        <taxon>Magnoliopsida</taxon>
        <taxon>Amborellales</taxon>
        <taxon>Amborellaceae</taxon>
        <taxon>Amborella</taxon>
    </lineage>
</organism>
<protein>
    <recommendedName>
        <fullName evidence="6">Methyltransferase type 11 domain-containing protein</fullName>
    </recommendedName>
</protein>
<dbReference type="AlphaFoldDB" id="W1NK18"/>